<dbReference type="Pfam" id="PF16283">
    <property type="entry name" value="DUF4929"/>
    <property type="match status" value="1"/>
</dbReference>
<comment type="caution">
    <text evidence="1">The sequence shown here is derived from an EMBL/GenBank/DDBJ whole genome shotgun (WGS) entry which is preliminary data.</text>
</comment>
<accession>A0A921LGX6</accession>
<protein>
    <submittedName>
        <fullName evidence="1">DUF4929 domain-containing protein</fullName>
    </submittedName>
</protein>
<evidence type="ECO:0000313" key="2">
    <source>
        <dbReference type="Proteomes" id="UP000747074"/>
    </source>
</evidence>
<proteinExistence type="predicted"/>
<reference evidence="1" key="2">
    <citation type="submission" date="2021-09" db="EMBL/GenBank/DDBJ databases">
        <authorList>
            <person name="Gilroy R."/>
        </authorList>
    </citation>
    <scope>NUCLEOTIDE SEQUENCE</scope>
    <source>
        <strain evidence="1">CHK154-13316</strain>
    </source>
</reference>
<reference evidence="1" key="1">
    <citation type="journal article" date="2021" name="PeerJ">
        <title>Extensive microbial diversity within the chicken gut microbiome revealed by metagenomics and culture.</title>
        <authorList>
            <person name="Gilroy R."/>
            <person name="Ravi A."/>
            <person name="Getino M."/>
            <person name="Pursley I."/>
            <person name="Horton D.L."/>
            <person name="Alikhan N.F."/>
            <person name="Baker D."/>
            <person name="Gharbi K."/>
            <person name="Hall N."/>
            <person name="Watson M."/>
            <person name="Adriaenssens E.M."/>
            <person name="Foster-Nyarko E."/>
            <person name="Jarju S."/>
            <person name="Secka A."/>
            <person name="Antonio M."/>
            <person name="Oren A."/>
            <person name="Chaudhuri R.R."/>
            <person name="La Ragione R."/>
            <person name="Hildebrand F."/>
            <person name="Pallen M.J."/>
        </authorList>
    </citation>
    <scope>NUCLEOTIDE SEQUENCE</scope>
    <source>
        <strain evidence="1">CHK154-13316</strain>
    </source>
</reference>
<dbReference type="InterPro" id="IPR032562">
    <property type="entry name" value="DUF4929"/>
</dbReference>
<dbReference type="AlphaFoldDB" id="A0A921LGX6"/>
<dbReference type="Proteomes" id="UP000747074">
    <property type="component" value="Unassembled WGS sequence"/>
</dbReference>
<sequence length="404" mass="46803">MKYKYYSLFIFLLGLFWMVTACSNDIDYTYKGRNYIQISTSDDPALSENDDRAISVDVLLATAVEKDVTINFELSDNTDDILRLEGGAVQMKAGEKTASFKVLSNRQSLLNRQRTITLKVKDYTDERMQPWNDLRLTVRPNPTLPELTEQQIELIHGYMEKYGLNLNRFMGEVSCRVEVTFPTDEIGIFSDTETRSFMGKTIITLSENATADRPILKMIDNPMGLTSFLWEIYRKETVESEFWIYEGSRYISMLEAVDFDVNKEIFSVVLDDLELLPEEKAFSFVRPVLDIWEDEVETVPFEYSFTAWNRWKQMADEGGTIVVQEGDNMVETSVSGLIEEGITLNPINCLVSAYIDEDYWENDPSDWIEPKGMYDEKTFSFQFPWDHVNSLGYTQIRVTYTLNE</sequence>
<name>A0A921LGX6_9BACE</name>
<dbReference type="PROSITE" id="PS51257">
    <property type="entry name" value="PROKAR_LIPOPROTEIN"/>
    <property type="match status" value="1"/>
</dbReference>
<evidence type="ECO:0000313" key="1">
    <source>
        <dbReference type="EMBL" id="HJG11915.1"/>
    </source>
</evidence>
<gene>
    <name evidence="1" type="ORF">K8V07_08300</name>
</gene>
<organism evidence="1 2">
    <name type="scientific">Bacteroides xylanisolvens</name>
    <dbReference type="NCBI Taxonomy" id="371601"/>
    <lineage>
        <taxon>Bacteria</taxon>
        <taxon>Pseudomonadati</taxon>
        <taxon>Bacteroidota</taxon>
        <taxon>Bacteroidia</taxon>
        <taxon>Bacteroidales</taxon>
        <taxon>Bacteroidaceae</taxon>
        <taxon>Bacteroides</taxon>
    </lineage>
</organism>
<dbReference type="EMBL" id="DYVL01000102">
    <property type="protein sequence ID" value="HJG11915.1"/>
    <property type="molecule type" value="Genomic_DNA"/>
</dbReference>